<keyword evidence="3 8" id="KW-0418">Kinase</keyword>
<dbReference type="SUPFAM" id="SSF56112">
    <property type="entry name" value="Protein kinase-like (PK-like)"/>
    <property type="match status" value="1"/>
</dbReference>
<keyword evidence="9" id="KW-1185">Reference proteome</keyword>
<dbReference type="InterPro" id="IPR011009">
    <property type="entry name" value="Kinase-like_dom_sf"/>
</dbReference>
<dbReference type="EMBL" id="CP036316">
    <property type="protein sequence ID" value="QDT65602.1"/>
    <property type="molecule type" value="Genomic_DNA"/>
</dbReference>
<evidence type="ECO:0000256" key="2">
    <source>
        <dbReference type="ARBA" id="ARBA00022741"/>
    </source>
</evidence>
<dbReference type="InterPro" id="IPR008271">
    <property type="entry name" value="Ser/Thr_kinase_AS"/>
</dbReference>
<evidence type="ECO:0000313" key="8">
    <source>
        <dbReference type="EMBL" id="QDT65602.1"/>
    </source>
</evidence>
<evidence type="ECO:0000256" key="4">
    <source>
        <dbReference type="ARBA" id="ARBA00022840"/>
    </source>
</evidence>
<dbReference type="OrthoDB" id="6111975at2"/>
<feature type="compositionally biased region" description="Polar residues" evidence="6">
    <location>
        <begin position="203"/>
        <end position="214"/>
    </location>
</feature>
<dbReference type="KEGG" id="chya:V22_28590"/>
<dbReference type="InterPro" id="IPR000719">
    <property type="entry name" value="Prot_kinase_dom"/>
</dbReference>
<sequence>MSSSKRNYNTTDDLLRVRVPFEKVASEFVEEIRAGGNPTVQEYASRYPRLANEIRQTFPLLMTMEQAKAQREASWLRDRFRDLTIDEIDGCEVVRELGRGGMGVVLEAFDPRSKRRVAFKLLPWRIDSVPHLRNELEREAQLASRLNHPNIVPIYRFGEYKGYCYYMMRFIDGVSLDRIIERLRESRGLVYADEIRRQKIENTEQQTDTASPSTRPEDVKETKEAERRLMRDSWRKFARIGIQIAKALQHAHDRGVLHNDIKPGNVLLGADGSVWVTDFGVAHVFEEESTPQTQTSLAGTLRYMAPERLRGNPSPRSDIYALGALMYELVTQRTVYPSEDEQTLREYIDFHAPQLPRKVNPLIPRGLEAIILKALSKRPRDRYRSAVEMGADLTRFANGDRPIALRFAFLRQWRNAIRQRLGIRSWY</sequence>
<keyword evidence="4 5" id="KW-0067">ATP-binding</keyword>
<dbReference type="Gene3D" id="1.10.510.10">
    <property type="entry name" value="Transferase(Phosphotransferase) domain 1"/>
    <property type="match status" value="1"/>
</dbReference>
<dbReference type="SMART" id="SM00220">
    <property type="entry name" value="S_TKc"/>
    <property type="match status" value="1"/>
</dbReference>
<dbReference type="GO" id="GO:0005524">
    <property type="term" value="F:ATP binding"/>
    <property type="evidence" value="ECO:0007669"/>
    <property type="project" value="UniProtKB-UniRule"/>
</dbReference>
<dbReference type="Pfam" id="PF00069">
    <property type="entry name" value="Pkinase"/>
    <property type="match status" value="2"/>
</dbReference>
<dbReference type="PROSITE" id="PS00107">
    <property type="entry name" value="PROTEIN_KINASE_ATP"/>
    <property type="match status" value="1"/>
</dbReference>
<organism evidence="8 9">
    <name type="scientific">Calycomorphotria hydatis</name>
    <dbReference type="NCBI Taxonomy" id="2528027"/>
    <lineage>
        <taxon>Bacteria</taxon>
        <taxon>Pseudomonadati</taxon>
        <taxon>Planctomycetota</taxon>
        <taxon>Planctomycetia</taxon>
        <taxon>Planctomycetales</taxon>
        <taxon>Planctomycetaceae</taxon>
        <taxon>Calycomorphotria</taxon>
    </lineage>
</organism>
<dbReference type="Gene3D" id="3.30.200.20">
    <property type="entry name" value="Phosphorylase Kinase, domain 1"/>
    <property type="match status" value="1"/>
</dbReference>
<dbReference type="Proteomes" id="UP000319976">
    <property type="component" value="Chromosome"/>
</dbReference>
<dbReference type="InterPro" id="IPR017441">
    <property type="entry name" value="Protein_kinase_ATP_BS"/>
</dbReference>
<feature type="compositionally biased region" description="Basic and acidic residues" evidence="6">
    <location>
        <begin position="215"/>
        <end position="225"/>
    </location>
</feature>
<accession>A0A517TB53</accession>
<evidence type="ECO:0000256" key="6">
    <source>
        <dbReference type="SAM" id="MobiDB-lite"/>
    </source>
</evidence>
<dbReference type="GO" id="GO:0004674">
    <property type="term" value="F:protein serine/threonine kinase activity"/>
    <property type="evidence" value="ECO:0007669"/>
    <property type="project" value="UniProtKB-EC"/>
</dbReference>
<dbReference type="EC" id="2.7.11.1" evidence="8"/>
<dbReference type="PROSITE" id="PS50011">
    <property type="entry name" value="PROTEIN_KINASE_DOM"/>
    <property type="match status" value="1"/>
</dbReference>
<feature type="region of interest" description="Disordered" evidence="6">
    <location>
        <begin position="201"/>
        <end position="225"/>
    </location>
</feature>
<evidence type="ECO:0000256" key="5">
    <source>
        <dbReference type="PROSITE-ProRule" id="PRU10141"/>
    </source>
</evidence>
<evidence type="ECO:0000256" key="3">
    <source>
        <dbReference type="ARBA" id="ARBA00022777"/>
    </source>
</evidence>
<dbReference type="CDD" id="cd14014">
    <property type="entry name" value="STKc_PknB_like"/>
    <property type="match status" value="1"/>
</dbReference>
<gene>
    <name evidence="8" type="primary">pknH_1</name>
    <name evidence="8" type="ORF">V22_28590</name>
</gene>
<proteinExistence type="predicted"/>
<dbReference type="PANTHER" id="PTHR43289">
    <property type="entry name" value="MITOGEN-ACTIVATED PROTEIN KINASE KINASE KINASE 20-RELATED"/>
    <property type="match status" value="1"/>
</dbReference>
<keyword evidence="2 5" id="KW-0547">Nucleotide-binding</keyword>
<feature type="domain" description="Protein kinase" evidence="7">
    <location>
        <begin position="91"/>
        <end position="396"/>
    </location>
</feature>
<dbReference type="PANTHER" id="PTHR43289:SF34">
    <property type="entry name" value="SERINE_THREONINE-PROTEIN KINASE YBDM-RELATED"/>
    <property type="match status" value="1"/>
</dbReference>
<reference evidence="8 9" key="1">
    <citation type="submission" date="2019-02" db="EMBL/GenBank/DDBJ databases">
        <title>Deep-cultivation of Planctomycetes and their phenomic and genomic characterization uncovers novel biology.</title>
        <authorList>
            <person name="Wiegand S."/>
            <person name="Jogler M."/>
            <person name="Boedeker C."/>
            <person name="Pinto D."/>
            <person name="Vollmers J."/>
            <person name="Rivas-Marin E."/>
            <person name="Kohn T."/>
            <person name="Peeters S.H."/>
            <person name="Heuer A."/>
            <person name="Rast P."/>
            <person name="Oberbeckmann S."/>
            <person name="Bunk B."/>
            <person name="Jeske O."/>
            <person name="Meyerdierks A."/>
            <person name="Storesund J.E."/>
            <person name="Kallscheuer N."/>
            <person name="Luecker S."/>
            <person name="Lage O.M."/>
            <person name="Pohl T."/>
            <person name="Merkel B.J."/>
            <person name="Hornburger P."/>
            <person name="Mueller R.-W."/>
            <person name="Bruemmer F."/>
            <person name="Labrenz M."/>
            <person name="Spormann A.M."/>
            <person name="Op den Camp H."/>
            <person name="Overmann J."/>
            <person name="Amann R."/>
            <person name="Jetten M.S.M."/>
            <person name="Mascher T."/>
            <person name="Medema M.H."/>
            <person name="Devos D.P."/>
            <person name="Kaster A.-K."/>
            <person name="Ovreas L."/>
            <person name="Rohde M."/>
            <person name="Galperin M.Y."/>
            <person name="Jogler C."/>
        </authorList>
    </citation>
    <scope>NUCLEOTIDE SEQUENCE [LARGE SCALE GENOMIC DNA]</scope>
    <source>
        <strain evidence="8 9">V22</strain>
    </source>
</reference>
<evidence type="ECO:0000259" key="7">
    <source>
        <dbReference type="PROSITE" id="PS50011"/>
    </source>
</evidence>
<evidence type="ECO:0000256" key="1">
    <source>
        <dbReference type="ARBA" id="ARBA00022679"/>
    </source>
</evidence>
<keyword evidence="1 8" id="KW-0808">Transferase</keyword>
<feature type="binding site" evidence="5">
    <location>
        <position position="120"/>
    </location>
    <ligand>
        <name>ATP</name>
        <dbReference type="ChEBI" id="CHEBI:30616"/>
    </ligand>
</feature>
<evidence type="ECO:0000313" key="9">
    <source>
        <dbReference type="Proteomes" id="UP000319976"/>
    </source>
</evidence>
<dbReference type="AlphaFoldDB" id="A0A517TB53"/>
<name>A0A517TB53_9PLAN</name>
<dbReference type="RefSeq" id="WP_145263802.1">
    <property type="nucleotide sequence ID" value="NZ_CP036316.1"/>
</dbReference>
<protein>
    <submittedName>
        <fullName evidence="8">Serine/threonine-protein kinase PknH</fullName>
        <ecNumber evidence="8">2.7.11.1</ecNumber>
    </submittedName>
</protein>
<dbReference type="PROSITE" id="PS00108">
    <property type="entry name" value="PROTEIN_KINASE_ST"/>
    <property type="match status" value="1"/>
</dbReference>